<dbReference type="Gene3D" id="1.10.10.10">
    <property type="entry name" value="Winged helix-like DNA-binding domain superfamily/Winged helix DNA-binding domain"/>
    <property type="match status" value="1"/>
</dbReference>
<dbReference type="RefSeq" id="WP_140923979.1">
    <property type="nucleotide sequence ID" value="NZ_BAABXB010000094.1"/>
</dbReference>
<dbReference type="SUPFAM" id="SSF158499">
    <property type="entry name" value="DnaD domain-like"/>
    <property type="match status" value="1"/>
</dbReference>
<dbReference type="EMBL" id="QUBG01000002">
    <property type="protein sequence ID" value="TPR45034.1"/>
    <property type="molecule type" value="Genomic_DNA"/>
</dbReference>
<dbReference type="InterPro" id="IPR006343">
    <property type="entry name" value="DnaB/C_C"/>
</dbReference>
<dbReference type="InterPro" id="IPR053843">
    <property type="entry name" value="DnaD_N"/>
</dbReference>
<feature type="compositionally biased region" description="Basic and acidic residues" evidence="2">
    <location>
        <begin position="210"/>
        <end position="220"/>
    </location>
</feature>
<evidence type="ECO:0000256" key="1">
    <source>
        <dbReference type="ARBA" id="ARBA00093462"/>
    </source>
</evidence>
<protein>
    <submittedName>
        <fullName evidence="5">DnaD domain protein</fullName>
    </submittedName>
</protein>
<dbReference type="InterPro" id="IPR034829">
    <property type="entry name" value="DnaD-like_sf"/>
</dbReference>
<evidence type="ECO:0000313" key="6">
    <source>
        <dbReference type="Proteomes" id="UP000784700"/>
    </source>
</evidence>
<organism evidence="5 6">
    <name type="scientific">Apilactobacillus micheneri</name>
    <dbReference type="NCBI Taxonomy" id="1899430"/>
    <lineage>
        <taxon>Bacteria</taxon>
        <taxon>Bacillati</taxon>
        <taxon>Bacillota</taxon>
        <taxon>Bacilli</taxon>
        <taxon>Lactobacillales</taxon>
        <taxon>Lactobacillaceae</taxon>
        <taxon>Apilactobacillus</taxon>
    </lineage>
</organism>
<reference evidence="5" key="1">
    <citation type="submission" date="2018-08" db="EMBL/GenBank/DDBJ databases">
        <title>Comparative genomics of wild bee and flower associated Lactobacillus reveals potential adaptation to the bee host.</title>
        <authorList>
            <person name="Vuong H.Q."/>
            <person name="Mcfrederick Q.S."/>
        </authorList>
    </citation>
    <scope>NUCLEOTIDE SEQUENCE</scope>
    <source>
        <strain evidence="5">HV_63</strain>
    </source>
</reference>
<feature type="region of interest" description="Disordered" evidence="2">
    <location>
        <begin position="209"/>
        <end position="232"/>
    </location>
</feature>
<dbReference type="Pfam" id="PF21984">
    <property type="entry name" value="DnaD_N"/>
    <property type="match status" value="1"/>
</dbReference>
<evidence type="ECO:0000259" key="3">
    <source>
        <dbReference type="Pfam" id="PF07261"/>
    </source>
</evidence>
<feature type="domain" description="DnaD N-terminal" evidence="4">
    <location>
        <begin position="16"/>
        <end position="109"/>
    </location>
</feature>
<name>A0A9Q8MUG4_9LACO</name>
<comment type="caution">
    <text evidence="5">The sequence shown here is derived from an EMBL/GenBank/DDBJ whole genome shotgun (WGS) entry which is preliminary data.</text>
</comment>
<dbReference type="Proteomes" id="UP000784700">
    <property type="component" value="Unassembled WGS sequence"/>
</dbReference>
<evidence type="ECO:0000259" key="4">
    <source>
        <dbReference type="Pfam" id="PF21984"/>
    </source>
</evidence>
<dbReference type="Gene3D" id="1.10.10.630">
    <property type="entry name" value="DnaD domain-like"/>
    <property type="match status" value="1"/>
</dbReference>
<dbReference type="InterPro" id="IPR053162">
    <property type="entry name" value="DnaD"/>
</dbReference>
<accession>A0A9Q8MUG4</accession>
<dbReference type="AlphaFoldDB" id="A0A9Q8MUG4"/>
<sequence length="242" mass="28361">MDRFAKLLLQSGQTSISNYLLKNYTKLGMNSDELIMYLQIKRNIDMGNYLPDIEIIINATGFSKNKAYEILHELIQKKIMQIKTLKNKNGHSFDVYDFELMYDKLSQLSDVSDDINHKDKVAENTNKENNMTATERKNVFKQIESEFGRPLSPMELEEISAWIDKDKYDTKLISLALREAVLNQVYSLKYIDRILINWNKSNIRTPADVENMRNKRESHNKSRNNKSNNNDDFKIPIIKLDK</sequence>
<dbReference type="PANTHER" id="PTHR37293:SF6">
    <property type="entry name" value="DNA REPLICATION PROTEIN DNAD"/>
    <property type="match status" value="1"/>
</dbReference>
<evidence type="ECO:0000256" key="2">
    <source>
        <dbReference type="SAM" id="MobiDB-lite"/>
    </source>
</evidence>
<dbReference type="GeneID" id="58107999"/>
<dbReference type="PANTHER" id="PTHR37293">
    <property type="entry name" value="PHAGE REPLICATION PROTEIN-RELATED"/>
    <property type="match status" value="1"/>
</dbReference>
<dbReference type="Pfam" id="PF07261">
    <property type="entry name" value="DnaB_2"/>
    <property type="match status" value="1"/>
</dbReference>
<gene>
    <name evidence="5" type="ORF">DY130_02250</name>
</gene>
<proteinExistence type="inferred from homology"/>
<comment type="similarity">
    <text evidence="1">Belongs to the DnaB/DnaD family.</text>
</comment>
<dbReference type="InterPro" id="IPR036388">
    <property type="entry name" value="WH-like_DNA-bd_sf"/>
</dbReference>
<evidence type="ECO:0000313" key="5">
    <source>
        <dbReference type="EMBL" id="TPR45034.1"/>
    </source>
</evidence>
<dbReference type="NCBIfam" id="TIGR01446">
    <property type="entry name" value="DnaD_dom"/>
    <property type="match status" value="1"/>
</dbReference>
<feature type="domain" description="DnaB/C C-terminal" evidence="3">
    <location>
        <begin position="140"/>
        <end position="211"/>
    </location>
</feature>